<reference evidence="1" key="1">
    <citation type="submission" date="2021-06" db="EMBL/GenBank/DDBJ databases">
        <authorList>
            <person name="Kallberg Y."/>
            <person name="Tangrot J."/>
            <person name="Rosling A."/>
        </authorList>
    </citation>
    <scope>NUCLEOTIDE SEQUENCE</scope>
    <source>
        <strain evidence="1">FL130A</strain>
    </source>
</reference>
<protein>
    <submittedName>
        <fullName evidence="1">6376_t:CDS:1</fullName>
    </submittedName>
</protein>
<sequence length="78" mass="8675">CIGETIDAVIPLKRCLKPARKITDNTSSGSNIFKERFLQPNYRFTSSAIAIDDVKFSSLVTGKKRLVYVPSNLGELNQ</sequence>
<name>A0A9N8WD60_9GLOM</name>
<feature type="non-terminal residue" evidence="1">
    <location>
        <position position="1"/>
    </location>
</feature>
<accession>A0A9N8WD60</accession>
<evidence type="ECO:0000313" key="1">
    <source>
        <dbReference type="EMBL" id="CAG8485175.1"/>
    </source>
</evidence>
<comment type="caution">
    <text evidence="1">The sequence shown here is derived from an EMBL/GenBank/DDBJ whole genome shotgun (WGS) entry which is preliminary data.</text>
</comment>
<organism evidence="1 2">
    <name type="scientific">Ambispora leptoticha</name>
    <dbReference type="NCBI Taxonomy" id="144679"/>
    <lineage>
        <taxon>Eukaryota</taxon>
        <taxon>Fungi</taxon>
        <taxon>Fungi incertae sedis</taxon>
        <taxon>Mucoromycota</taxon>
        <taxon>Glomeromycotina</taxon>
        <taxon>Glomeromycetes</taxon>
        <taxon>Archaeosporales</taxon>
        <taxon>Ambisporaceae</taxon>
        <taxon>Ambispora</taxon>
    </lineage>
</organism>
<proteinExistence type="predicted"/>
<dbReference type="EMBL" id="CAJVPS010000419">
    <property type="protein sequence ID" value="CAG8485175.1"/>
    <property type="molecule type" value="Genomic_DNA"/>
</dbReference>
<dbReference type="Proteomes" id="UP000789508">
    <property type="component" value="Unassembled WGS sequence"/>
</dbReference>
<dbReference type="AlphaFoldDB" id="A0A9N8WD60"/>
<evidence type="ECO:0000313" key="2">
    <source>
        <dbReference type="Proteomes" id="UP000789508"/>
    </source>
</evidence>
<gene>
    <name evidence="1" type="ORF">ALEPTO_LOCUS2695</name>
</gene>
<keyword evidence="2" id="KW-1185">Reference proteome</keyword>